<organism evidence="4 5">
    <name type="scientific">Mytilus coruscus</name>
    <name type="common">Sea mussel</name>
    <dbReference type="NCBI Taxonomy" id="42192"/>
    <lineage>
        <taxon>Eukaryota</taxon>
        <taxon>Metazoa</taxon>
        <taxon>Spiralia</taxon>
        <taxon>Lophotrochozoa</taxon>
        <taxon>Mollusca</taxon>
        <taxon>Bivalvia</taxon>
        <taxon>Autobranchia</taxon>
        <taxon>Pteriomorphia</taxon>
        <taxon>Mytilida</taxon>
        <taxon>Mytiloidea</taxon>
        <taxon>Mytilidae</taxon>
        <taxon>Mytilinae</taxon>
        <taxon>Mytilus</taxon>
    </lineage>
</organism>
<dbReference type="AlphaFoldDB" id="A0A6J8F3B6"/>
<dbReference type="InterPro" id="IPR001969">
    <property type="entry name" value="Aspartic_peptidase_AS"/>
</dbReference>
<dbReference type="GO" id="GO:0006508">
    <property type="term" value="P:proteolysis"/>
    <property type="evidence" value="ECO:0007669"/>
    <property type="project" value="InterPro"/>
</dbReference>
<dbReference type="PROSITE" id="PS50158">
    <property type="entry name" value="ZF_CCHC"/>
    <property type="match status" value="1"/>
</dbReference>
<keyword evidence="1" id="KW-0479">Metal-binding</keyword>
<dbReference type="InterPro" id="IPR034122">
    <property type="entry name" value="Retropepsin-like_bacterial"/>
</dbReference>
<dbReference type="InterPro" id="IPR001878">
    <property type="entry name" value="Znf_CCHC"/>
</dbReference>
<dbReference type="InterPro" id="IPR021109">
    <property type="entry name" value="Peptidase_aspartic_dom_sf"/>
</dbReference>
<evidence type="ECO:0000256" key="1">
    <source>
        <dbReference type="PROSITE-ProRule" id="PRU00047"/>
    </source>
</evidence>
<evidence type="ECO:0000313" key="4">
    <source>
        <dbReference type="EMBL" id="CAC5426503.1"/>
    </source>
</evidence>
<feature type="domain" description="CCHC-type" evidence="3">
    <location>
        <begin position="77"/>
        <end position="90"/>
    </location>
</feature>
<dbReference type="CDD" id="cd05483">
    <property type="entry name" value="retropepsin_like_bacteria"/>
    <property type="match status" value="1"/>
</dbReference>
<feature type="compositionally biased region" description="Polar residues" evidence="2">
    <location>
        <begin position="92"/>
        <end position="102"/>
    </location>
</feature>
<name>A0A6J8F3B6_MYTCO</name>
<dbReference type="SMART" id="SM00343">
    <property type="entry name" value="ZnF_C2HC"/>
    <property type="match status" value="1"/>
</dbReference>
<keyword evidence="1" id="KW-0862">Zinc</keyword>
<reference evidence="4 5" key="1">
    <citation type="submission" date="2020-06" db="EMBL/GenBank/DDBJ databases">
        <authorList>
            <person name="Li R."/>
            <person name="Bekaert M."/>
        </authorList>
    </citation>
    <scope>NUCLEOTIDE SEQUENCE [LARGE SCALE GENOMIC DNA]</scope>
    <source>
        <strain evidence="5">wild</strain>
    </source>
</reference>
<proteinExistence type="predicted"/>
<dbReference type="Pfam" id="PF00098">
    <property type="entry name" value="zf-CCHC"/>
    <property type="match status" value="1"/>
</dbReference>
<evidence type="ECO:0000256" key="2">
    <source>
        <dbReference type="SAM" id="MobiDB-lite"/>
    </source>
</evidence>
<protein>
    <recommendedName>
        <fullName evidence="3">CCHC-type domain-containing protein</fullName>
    </recommendedName>
</protein>
<dbReference type="OrthoDB" id="6091153at2759"/>
<dbReference type="PROSITE" id="PS00141">
    <property type="entry name" value="ASP_PROTEASE"/>
    <property type="match status" value="1"/>
</dbReference>
<dbReference type="GO" id="GO:0004190">
    <property type="term" value="F:aspartic-type endopeptidase activity"/>
    <property type="evidence" value="ECO:0007669"/>
    <property type="project" value="InterPro"/>
</dbReference>
<gene>
    <name evidence="4" type="ORF">MCOR_58202</name>
</gene>
<dbReference type="Gene3D" id="2.40.70.10">
    <property type="entry name" value="Acid Proteases"/>
    <property type="match status" value="1"/>
</dbReference>
<evidence type="ECO:0000313" key="5">
    <source>
        <dbReference type="Proteomes" id="UP000507470"/>
    </source>
</evidence>
<keyword evidence="5" id="KW-1185">Reference proteome</keyword>
<dbReference type="Proteomes" id="UP000507470">
    <property type="component" value="Unassembled WGS sequence"/>
</dbReference>
<keyword evidence="1" id="KW-0863">Zinc-finger</keyword>
<dbReference type="SUPFAM" id="SSF50630">
    <property type="entry name" value="Acid proteases"/>
    <property type="match status" value="1"/>
</dbReference>
<evidence type="ECO:0000259" key="3">
    <source>
        <dbReference type="PROSITE" id="PS50158"/>
    </source>
</evidence>
<feature type="region of interest" description="Disordered" evidence="2">
    <location>
        <begin position="92"/>
        <end position="111"/>
    </location>
</feature>
<accession>A0A6J8F3B6</accession>
<dbReference type="InterPro" id="IPR036875">
    <property type="entry name" value="Znf_CCHC_sf"/>
</dbReference>
<sequence>MADYQFDSEIGLLKSVIEKLEKYLKQSFMHSASNSLPNENDSGITDGVELIKDIVVFGGVFAEKVTLPSTSDTRQNCYKCGEFGHFRSECSSPSQRHTNPCNTDEKVPSGKSGTARILTTGNQNYHVKSSASNIEEGGIYVNAVLNRKSCKFVVDTGATLSIVSYNLYESLRKQSEVELIDISQRMTSISGVGNESFKLEAVVADIKVDGILGQDFLKTNKCILDIVSEKLFLGESEINLVFERSLDNTQSLDQDNEKTEVRSVDLADALIPNKDKRSYLKELQVNNRYLLYIK</sequence>
<dbReference type="GO" id="GO:0003676">
    <property type="term" value="F:nucleic acid binding"/>
    <property type="evidence" value="ECO:0007669"/>
    <property type="project" value="InterPro"/>
</dbReference>
<dbReference type="Gene3D" id="4.10.60.10">
    <property type="entry name" value="Zinc finger, CCHC-type"/>
    <property type="match status" value="1"/>
</dbReference>
<dbReference type="SUPFAM" id="SSF57756">
    <property type="entry name" value="Retrovirus zinc finger-like domains"/>
    <property type="match status" value="1"/>
</dbReference>
<dbReference type="GO" id="GO:0008270">
    <property type="term" value="F:zinc ion binding"/>
    <property type="evidence" value="ECO:0007669"/>
    <property type="project" value="UniProtKB-KW"/>
</dbReference>
<dbReference type="EMBL" id="CACVKT020010430">
    <property type="protein sequence ID" value="CAC5426503.1"/>
    <property type="molecule type" value="Genomic_DNA"/>
</dbReference>